<comment type="caution">
    <text evidence="2">The sequence shown here is derived from an EMBL/GenBank/DDBJ whole genome shotgun (WGS) entry which is preliminary data.</text>
</comment>
<proteinExistence type="predicted"/>
<sequence length="59" mass="5589">SHDEIESIGGIQGQGYGNILGTSGHGGTVSGGIPTGNTLGPPGAGGNQTGDGLTTQNLL</sequence>
<organism evidence="2 3">
    <name type="scientific">Datura stramonium</name>
    <name type="common">Jimsonweed</name>
    <name type="synonym">Common thornapple</name>
    <dbReference type="NCBI Taxonomy" id="4076"/>
    <lineage>
        <taxon>Eukaryota</taxon>
        <taxon>Viridiplantae</taxon>
        <taxon>Streptophyta</taxon>
        <taxon>Embryophyta</taxon>
        <taxon>Tracheophyta</taxon>
        <taxon>Spermatophyta</taxon>
        <taxon>Magnoliopsida</taxon>
        <taxon>eudicotyledons</taxon>
        <taxon>Gunneridae</taxon>
        <taxon>Pentapetalae</taxon>
        <taxon>asterids</taxon>
        <taxon>lamiids</taxon>
        <taxon>Solanales</taxon>
        <taxon>Solanaceae</taxon>
        <taxon>Solanoideae</taxon>
        <taxon>Datureae</taxon>
        <taxon>Datura</taxon>
    </lineage>
</organism>
<protein>
    <submittedName>
        <fullName evidence="2">Uncharacterized protein</fullName>
    </submittedName>
</protein>
<feature type="region of interest" description="Disordered" evidence="1">
    <location>
        <begin position="1"/>
        <end position="59"/>
    </location>
</feature>
<feature type="compositionally biased region" description="Gly residues" evidence="1">
    <location>
        <begin position="10"/>
        <end position="34"/>
    </location>
</feature>
<evidence type="ECO:0000313" key="3">
    <source>
        <dbReference type="Proteomes" id="UP000823775"/>
    </source>
</evidence>
<reference evidence="2 3" key="1">
    <citation type="journal article" date="2021" name="BMC Genomics">
        <title>Datura genome reveals duplications of psychoactive alkaloid biosynthetic genes and high mutation rate following tissue culture.</title>
        <authorList>
            <person name="Rajewski A."/>
            <person name="Carter-House D."/>
            <person name="Stajich J."/>
            <person name="Litt A."/>
        </authorList>
    </citation>
    <scope>NUCLEOTIDE SEQUENCE [LARGE SCALE GENOMIC DNA]</scope>
    <source>
        <strain evidence="2">AR-01</strain>
    </source>
</reference>
<evidence type="ECO:0000256" key="1">
    <source>
        <dbReference type="SAM" id="MobiDB-lite"/>
    </source>
</evidence>
<feature type="non-terminal residue" evidence="2">
    <location>
        <position position="1"/>
    </location>
</feature>
<dbReference type="EMBL" id="JACEIK010004370">
    <property type="protein sequence ID" value="MCD9645218.1"/>
    <property type="molecule type" value="Genomic_DNA"/>
</dbReference>
<gene>
    <name evidence="2" type="ORF">HAX54_033985</name>
</gene>
<evidence type="ECO:0000313" key="2">
    <source>
        <dbReference type="EMBL" id="MCD9645218.1"/>
    </source>
</evidence>
<dbReference type="Proteomes" id="UP000823775">
    <property type="component" value="Unassembled WGS sequence"/>
</dbReference>
<accession>A0ABS8VGF8</accession>
<feature type="compositionally biased region" description="Polar residues" evidence="1">
    <location>
        <begin position="50"/>
        <end position="59"/>
    </location>
</feature>
<keyword evidence="3" id="KW-1185">Reference proteome</keyword>
<name>A0ABS8VGF8_DATST</name>